<dbReference type="PANTHER" id="PTHR13255">
    <property type="entry name" value="ATAXIN-10"/>
    <property type="match status" value="1"/>
</dbReference>
<evidence type="ECO:0000259" key="6">
    <source>
        <dbReference type="Pfam" id="PF09759"/>
    </source>
</evidence>
<dbReference type="GO" id="GO:0051301">
    <property type="term" value="P:cell division"/>
    <property type="evidence" value="ECO:0007669"/>
    <property type="project" value="UniProtKB-KW"/>
</dbReference>
<evidence type="ECO:0000256" key="3">
    <source>
        <dbReference type="ARBA" id="ARBA00023306"/>
    </source>
</evidence>
<gene>
    <name evidence="8" type="ORF">B9J08_004697</name>
    <name evidence="7" type="ORF">B9J08_04657</name>
</gene>
<evidence type="ECO:0000313" key="7">
    <source>
        <dbReference type="EMBL" id="KAK8439108.1"/>
    </source>
</evidence>
<evidence type="ECO:0000256" key="5">
    <source>
        <dbReference type="ARBA" id="ARBA00044801"/>
    </source>
</evidence>
<dbReference type="InterPro" id="IPR051374">
    <property type="entry name" value="Ataxin-10/CTR86_families"/>
</dbReference>
<dbReference type="VEuPathDB" id="FungiDB:CJJ09_004711"/>
<reference evidence="7 9" key="3">
    <citation type="journal article" date="2018" name="Nat. Commun.">
        <title>Genomic insights into multidrug-resistance, mating and virulence in Candida auris and related emerging species.</title>
        <authorList>
            <person name="Munoz J.F."/>
            <person name="Gade L."/>
            <person name="Chow N.A."/>
            <person name="Loparev V.N."/>
            <person name="Juieng P."/>
            <person name="Berkow E.L."/>
            <person name="Farrer R.A."/>
            <person name="Litvintseva A.P."/>
            <person name="Cuomo C.A."/>
        </authorList>
    </citation>
    <scope>GENOME REANNOTATION</scope>
    <source>
        <strain evidence="7 9">B8441</strain>
    </source>
</reference>
<comment type="similarity">
    <text evidence="1">Belongs to the ataxin-10 family.</text>
</comment>
<dbReference type="EMBL" id="PEKT03000005">
    <property type="protein sequence ID" value="KAK8439108.1"/>
    <property type="molecule type" value="Genomic_DNA"/>
</dbReference>
<comment type="caution">
    <text evidence="8">The sequence shown here is derived from an EMBL/GenBank/DDBJ whole genome shotgun (WGS) entry which is preliminary data.</text>
</comment>
<dbReference type="EMBL" id="PEKT02000009">
    <property type="protein sequence ID" value="PIS49672.1"/>
    <property type="molecule type" value="Genomic_DNA"/>
</dbReference>
<name>A0A2H0ZH79_CANAR</name>
<evidence type="ECO:0000256" key="1">
    <source>
        <dbReference type="ARBA" id="ARBA00008384"/>
    </source>
</evidence>
<dbReference type="VEuPathDB" id="FungiDB:QG37_07313"/>
<dbReference type="InterPro" id="IPR019156">
    <property type="entry name" value="Ataxin-10_domain"/>
</dbReference>
<dbReference type="VEuPathDB" id="FungiDB:CJI96_0004454"/>
<evidence type="ECO:0000313" key="9">
    <source>
        <dbReference type="Proteomes" id="UP000230249"/>
    </source>
</evidence>
<feature type="domain" description="Ataxin-10" evidence="6">
    <location>
        <begin position="233"/>
        <end position="329"/>
    </location>
</feature>
<keyword evidence="3" id="KW-0131">Cell cycle</keyword>
<evidence type="ECO:0000256" key="4">
    <source>
        <dbReference type="ARBA" id="ARBA00044746"/>
    </source>
</evidence>
<dbReference type="Pfam" id="PF09759">
    <property type="entry name" value="Atx10homo_assoc"/>
    <property type="match status" value="1"/>
</dbReference>
<dbReference type="VEuPathDB" id="FungiDB:CJJ07_005212"/>
<dbReference type="Proteomes" id="UP000230249">
    <property type="component" value="Unassembled WGS sequence"/>
</dbReference>
<accession>A0A2H0ZH79</accession>
<proteinExistence type="inferred from homology"/>
<reference evidence="7" key="4">
    <citation type="submission" date="2024-03" db="EMBL/GenBank/DDBJ databases">
        <title>Improved genome assembly of Candida auris strain B8441 and annotation of B11205.</title>
        <authorList>
            <person name="Cauldron N.C."/>
            <person name="Shea T."/>
            <person name="Cuomo C.A."/>
        </authorList>
    </citation>
    <scope>NUCLEOTIDE SEQUENCE</scope>
    <source>
        <strain evidence="7">B8441</strain>
    </source>
</reference>
<keyword evidence="2" id="KW-0132">Cell division</keyword>
<sequence length="335" mass="37998">MQMKPFLDIFGIIVAKINFYAAVIQNELYDDTRPIIPTPSTISSSRLWEEHDSQMLPSSSNIGTSAGFSSVSQSGESQHAVDILEEFAAPLVNIIDEDFIDFTDTYRLVSSRDAYTEFIRACQIVLTFEPLNKSLELSNIMKWLLEVANVVMLDVKRVLNGYVEEHDLQYTNFQAFAIIDVMSYVSESMKGSSFTKKERLCEQLGVLLREVHNKTISKRLRDVDNKIVAFPHIKSLIIEVLGNLCYHDSKIQNLLREHHILELILSNCIIDHDNPFLKERSILCIKFALKNNALNQSLIRSLEARSVVDGSVFRDIGVDVKIENGNVSLSKDKPI</sequence>
<evidence type="ECO:0000256" key="2">
    <source>
        <dbReference type="ARBA" id="ARBA00022618"/>
    </source>
</evidence>
<dbReference type="VEuPathDB" id="FungiDB:CJI97_004754"/>
<organism evidence="8">
    <name type="scientific">Candidozyma auris</name>
    <name type="common">Yeast</name>
    <name type="synonym">Candida auris</name>
    <dbReference type="NCBI Taxonomy" id="498019"/>
    <lineage>
        <taxon>Eukaryota</taxon>
        <taxon>Fungi</taxon>
        <taxon>Dikarya</taxon>
        <taxon>Ascomycota</taxon>
        <taxon>Saccharomycotina</taxon>
        <taxon>Pichiomycetes</taxon>
        <taxon>Metschnikowiaceae</taxon>
        <taxon>Candidozyma</taxon>
    </lineage>
</organism>
<reference evidence="8" key="2">
    <citation type="submission" date="2017-11" db="EMBL/GenBank/DDBJ databases">
        <title>Candida auris genome assembly and annotation.</title>
        <authorList>
            <person name="Munoz J.F."/>
            <person name="Gade L.G."/>
            <person name="Chow N.A."/>
            <person name="Litvintseva A.P."/>
            <person name="Loparev V.N."/>
            <person name="Cuomo C.A."/>
        </authorList>
    </citation>
    <scope>NUCLEOTIDE SEQUENCE</scope>
    <source>
        <strain evidence="8">B8441</strain>
    </source>
</reference>
<dbReference type="AlphaFoldDB" id="A0A2H0ZH79"/>
<reference evidence="8 9" key="1">
    <citation type="journal article" date="2017" name="Clin. Infect. Dis.">
        <title>Simultaneous emergence of multidrug-resistant Candida auris on 3 continents confirmed by whole-genome sequencing and epidemiological analyses.</title>
        <authorList>
            <person name="Lockhart S.R."/>
            <person name="Etienne K.A."/>
            <person name="Vallabhaneni S."/>
            <person name="Farooqi J."/>
            <person name="Chowdhary A."/>
            <person name="Govender N.P."/>
            <person name="Colombo A.L."/>
            <person name="Calvo B."/>
            <person name="Cuomo C.A."/>
            <person name="Desjardins C.A."/>
            <person name="Berkow E.L."/>
            <person name="Castanheira M."/>
            <person name="Magobo R.E."/>
            <person name="Jabeen K."/>
            <person name="Asghar R.J."/>
            <person name="Meis J.F."/>
            <person name="Jackson B."/>
            <person name="Chiller T."/>
            <person name="Litvintseva A.P."/>
        </authorList>
    </citation>
    <scope>NUCLEOTIDE SEQUENCE [LARGE SCALE GENOMIC DNA]</scope>
    <source>
        <strain evidence="8 9">B8441</strain>
    </source>
</reference>
<protein>
    <recommendedName>
        <fullName evidence="5">Ataxin-10 homolog</fullName>
    </recommendedName>
</protein>
<dbReference type="PANTHER" id="PTHR13255:SF0">
    <property type="entry name" value="ATAXIN-10"/>
    <property type="match status" value="1"/>
</dbReference>
<dbReference type="GO" id="GO:0005829">
    <property type="term" value="C:cytosol"/>
    <property type="evidence" value="ECO:0007669"/>
    <property type="project" value="TreeGrafter"/>
</dbReference>
<comment type="function">
    <text evidence="4">May play a role in the regulation of cytokinesis.</text>
</comment>
<dbReference type="VEuPathDB" id="FungiDB:B9J08_004697"/>
<evidence type="ECO:0000313" key="8">
    <source>
        <dbReference type="EMBL" id="PIS49672.1"/>
    </source>
</evidence>
<keyword evidence="9" id="KW-1185">Reference proteome</keyword>